<name>A0A4R0PEG7_9HYPH</name>
<feature type="transmembrane region" description="Helical" evidence="5">
    <location>
        <begin position="39"/>
        <end position="60"/>
    </location>
</feature>
<keyword evidence="8" id="KW-1185">Reference proteome</keyword>
<feature type="transmembrane region" description="Helical" evidence="5">
    <location>
        <begin position="72"/>
        <end position="94"/>
    </location>
</feature>
<feature type="signal peptide" evidence="6">
    <location>
        <begin position="1"/>
        <end position="17"/>
    </location>
</feature>
<dbReference type="GO" id="GO:0032259">
    <property type="term" value="P:methylation"/>
    <property type="evidence" value="ECO:0007669"/>
    <property type="project" value="UniProtKB-KW"/>
</dbReference>
<dbReference type="RefSeq" id="WP_131566463.1">
    <property type="nucleotide sequence ID" value="NZ_JAINFK010000003.1"/>
</dbReference>
<evidence type="ECO:0000313" key="8">
    <source>
        <dbReference type="Proteomes" id="UP000291301"/>
    </source>
</evidence>
<dbReference type="GO" id="GO:0008168">
    <property type="term" value="F:methyltransferase activity"/>
    <property type="evidence" value="ECO:0007669"/>
    <property type="project" value="UniProtKB-KW"/>
</dbReference>
<organism evidence="7 8">
    <name type="scientific">Oricola cellulosilytica</name>
    <dbReference type="NCBI Taxonomy" id="1429082"/>
    <lineage>
        <taxon>Bacteria</taxon>
        <taxon>Pseudomonadati</taxon>
        <taxon>Pseudomonadota</taxon>
        <taxon>Alphaproteobacteria</taxon>
        <taxon>Hyphomicrobiales</taxon>
        <taxon>Ahrensiaceae</taxon>
        <taxon>Oricola</taxon>
    </lineage>
</organism>
<comment type="subcellular location">
    <subcellularLocation>
        <location evidence="1">Endomembrane system</location>
        <topology evidence="1">Multi-pass membrane protein</topology>
    </subcellularLocation>
</comment>
<dbReference type="GO" id="GO:0012505">
    <property type="term" value="C:endomembrane system"/>
    <property type="evidence" value="ECO:0007669"/>
    <property type="project" value="UniProtKB-SubCell"/>
</dbReference>
<gene>
    <name evidence="7" type="ORF">E0D97_05575</name>
</gene>
<reference evidence="7 8" key="1">
    <citation type="journal article" date="2015" name="Antonie Van Leeuwenhoek">
        <title>Oricola cellulosilytica gen. nov., sp. nov., a cellulose-degrading bacterium of the family Phyllobacteriaceae isolated from surface seashore water, and emended descriptions of Mesorhizobium loti and Phyllobacterium myrsinacearum.</title>
        <authorList>
            <person name="Hameed A."/>
            <person name="Shahina M."/>
            <person name="Lai W.A."/>
            <person name="Lin S.Y."/>
            <person name="Young L.S."/>
            <person name="Liu Y.C."/>
            <person name="Hsu Y.H."/>
            <person name="Young C.C."/>
        </authorList>
    </citation>
    <scope>NUCLEOTIDE SEQUENCE [LARGE SCALE GENOMIC DNA]</scope>
    <source>
        <strain evidence="7 8">KCTC 52183</strain>
    </source>
</reference>
<keyword evidence="3 5" id="KW-1133">Transmembrane helix</keyword>
<dbReference type="EMBL" id="SJST01000002">
    <property type="protein sequence ID" value="TCD15018.1"/>
    <property type="molecule type" value="Genomic_DNA"/>
</dbReference>
<keyword evidence="6" id="KW-0732">Signal</keyword>
<dbReference type="PANTHER" id="PTHR12714">
    <property type="entry name" value="PROTEIN-S ISOPRENYLCYSTEINE O-METHYLTRANSFERASE"/>
    <property type="match status" value="1"/>
</dbReference>
<keyword evidence="2 5" id="KW-0812">Transmembrane</keyword>
<keyword evidence="7" id="KW-0808">Transferase</keyword>
<evidence type="ECO:0000256" key="3">
    <source>
        <dbReference type="ARBA" id="ARBA00022989"/>
    </source>
</evidence>
<protein>
    <submittedName>
        <fullName evidence="7">Isoprenylcysteine carboxylmethyltransferase family protein</fullName>
    </submittedName>
</protein>
<dbReference type="Proteomes" id="UP000291301">
    <property type="component" value="Unassembled WGS sequence"/>
</dbReference>
<dbReference type="OrthoDB" id="9811969at2"/>
<dbReference type="Gene3D" id="1.20.120.1630">
    <property type="match status" value="1"/>
</dbReference>
<sequence length="182" mass="20362">MSYVSALLTLLCCVAVAAIVAWSERHPDRAIWPPRRFGWGARMVTWSVTIIAIGGAYMAGRLNWNAWHWPDWIRWYIGFSLVFVSSSVSSWAIIQLGLDQSMGADGNLVTTGPYARSRNPTYIANLALCGGWILLAASWPAAIAAGSLAALYIFAVPYEERWLARKYGAAYSEYRERVPRWL</sequence>
<evidence type="ECO:0000256" key="5">
    <source>
        <dbReference type="SAM" id="Phobius"/>
    </source>
</evidence>
<evidence type="ECO:0000256" key="1">
    <source>
        <dbReference type="ARBA" id="ARBA00004127"/>
    </source>
</evidence>
<keyword evidence="4 5" id="KW-0472">Membrane</keyword>
<accession>A0A4R0PEG7</accession>
<feature type="transmembrane region" description="Helical" evidence="5">
    <location>
        <begin position="122"/>
        <end position="155"/>
    </location>
</feature>
<dbReference type="InterPro" id="IPR007318">
    <property type="entry name" value="Phopholipid_MeTrfase"/>
</dbReference>
<feature type="chain" id="PRO_5020880937" evidence="6">
    <location>
        <begin position="18"/>
        <end position="182"/>
    </location>
</feature>
<comment type="caution">
    <text evidence="7">The sequence shown here is derived from an EMBL/GenBank/DDBJ whole genome shotgun (WGS) entry which is preliminary data.</text>
</comment>
<evidence type="ECO:0000256" key="6">
    <source>
        <dbReference type="SAM" id="SignalP"/>
    </source>
</evidence>
<dbReference type="PANTHER" id="PTHR12714:SF9">
    <property type="entry name" value="PROTEIN-S-ISOPRENYLCYSTEINE O-METHYLTRANSFERASE"/>
    <property type="match status" value="1"/>
</dbReference>
<dbReference type="AlphaFoldDB" id="A0A4R0PEG7"/>
<proteinExistence type="predicted"/>
<keyword evidence="7" id="KW-0489">Methyltransferase</keyword>
<evidence type="ECO:0000313" key="7">
    <source>
        <dbReference type="EMBL" id="TCD15018.1"/>
    </source>
</evidence>
<dbReference type="Pfam" id="PF04191">
    <property type="entry name" value="PEMT"/>
    <property type="match status" value="1"/>
</dbReference>
<evidence type="ECO:0000256" key="4">
    <source>
        <dbReference type="ARBA" id="ARBA00023136"/>
    </source>
</evidence>
<evidence type="ECO:0000256" key="2">
    <source>
        <dbReference type="ARBA" id="ARBA00022692"/>
    </source>
</evidence>